<keyword evidence="3" id="KW-1003">Cell membrane</keyword>
<dbReference type="PANTHER" id="PTHR22913">
    <property type="entry name" value="HYALURONAN SYNTHASE"/>
    <property type="match status" value="1"/>
</dbReference>
<keyword evidence="7" id="KW-0812">Transmembrane</keyword>
<sequence length="457" mass="52146">MAAVGNSSSGASKFMRNFVMLFILLALVVIINGKLFVHHDPNIFLLGYGISVTTIIFITFYIAHTQYRDPVENIFRFNLNAGKKMPFISIIVAAYNEEKLISQCVDSLIRTSYKNREIIVVNDGSTDGTAQVLGQYEKYSDVKILNLKQNIGKKKAIAEGLRIAKGELFVFTDSDSVLARDAVERIVNIFVFDDTVGAVSGHGRALNAEKNIWTKIQDSWYEGQYSIKKAFESVYGAVTCVSGPLAVFRREAVYNYVPAWANDRFLAKEFRFATDRTMTAFVLGSRFIGPTLQKKFADSPFVKGTEYATRDWKIVYCKSAKVWTKVPETIGKIFKQHIRWKKSFIRSIFLTGTFYWRKPFLAALRYYLGIIYVFMGPFIVFRHLILLPASGQFLTGALYLGGIFFVGLLYGILYKLENPKSDLWVYRPLMSLMSTLVLSWFIFYSILTIRKNVWHRG</sequence>
<proteinExistence type="inferred from homology"/>
<keyword evidence="7" id="KW-1133">Transmembrane helix</keyword>
<organism evidence="9 10">
    <name type="scientific">Candidatus Iainarchaeum sp</name>
    <dbReference type="NCBI Taxonomy" id="3101447"/>
    <lineage>
        <taxon>Archaea</taxon>
        <taxon>Candidatus Iainarchaeota</taxon>
        <taxon>Candidatus Iainarchaeia</taxon>
        <taxon>Candidatus Iainarchaeales</taxon>
        <taxon>Candidatus Iainarchaeaceae</taxon>
        <taxon>Candidatus Iainarchaeum</taxon>
    </lineage>
</organism>
<feature type="transmembrane region" description="Helical" evidence="7">
    <location>
        <begin position="425"/>
        <end position="447"/>
    </location>
</feature>
<evidence type="ECO:0000256" key="6">
    <source>
        <dbReference type="ARBA" id="ARBA00023136"/>
    </source>
</evidence>
<evidence type="ECO:0000313" key="9">
    <source>
        <dbReference type="EMBL" id="MBS3061993.1"/>
    </source>
</evidence>
<evidence type="ECO:0000256" key="3">
    <source>
        <dbReference type="ARBA" id="ARBA00022475"/>
    </source>
</evidence>
<comment type="subcellular location">
    <subcellularLocation>
        <location evidence="1">Cell membrane</location>
    </subcellularLocation>
</comment>
<dbReference type="GO" id="GO:0085029">
    <property type="term" value="P:extracellular matrix assembly"/>
    <property type="evidence" value="ECO:0007669"/>
    <property type="project" value="TreeGrafter"/>
</dbReference>
<gene>
    <name evidence="9" type="ORF">J4215_05415</name>
</gene>
<reference evidence="9" key="1">
    <citation type="submission" date="2021-03" db="EMBL/GenBank/DDBJ databases">
        <authorList>
            <person name="Jaffe A."/>
        </authorList>
    </citation>
    <scope>NUCLEOTIDE SEQUENCE</scope>
    <source>
        <strain evidence="9">RIFCSPLOWO2_01_FULL_AR10_48_17</strain>
    </source>
</reference>
<dbReference type="Gene3D" id="3.90.550.10">
    <property type="entry name" value="Spore Coat Polysaccharide Biosynthesis Protein SpsA, Chain A"/>
    <property type="match status" value="1"/>
</dbReference>
<dbReference type="AlphaFoldDB" id="A0A8T4L3T1"/>
<comment type="caution">
    <text evidence="9">The sequence shown here is derived from an EMBL/GenBank/DDBJ whole genome shotgun (WGS) entry which is preliminary data.</text>
</comment>
<feature type="transmembrane region" description="Helical" evidence="7">
    <location>
        <begin position="18"/>
        <end position="37"/>
    </location>
</feature>
<feature type="transmembrane region" description="Helical" evidence="7">
    <location>
        <begin position="393"/>
        <end position="413"/>
    </location>
</feature>
<reference evidence="9" key="2">
    <citation type="submission" date="2021-05" db="EMBL/GenBank/DDBJ databases">
        <title>Protein family content uncovers lineage relationships and bacterial pathway maintenance mechanisms in DPANN archaea.</title>
        <authorList>
            <person name="Castelle C.J."/>
            <person name="Meheust R."/>
            <person name="Jaffe A.L."/>
            <person name="Seitz K."/>
            <person name="Gong X."/>
            <person name="Baker B.J."/>
            <person name="Banfield J.F."/>
        </authorList>
    </citation>
    <scope>NUCLEOTIDE SEQUENCE</scope>
    <source>
        <strain evidence="9">RIFCSPLOWO2_01_FULL_AR10_48_17</strain>
    </source>
</reference>
<comment type="similarity">
    <text evidence="2">Belongs to the NodC/HAS family.</text>
</comment>
<dbReference type="InterPro" id="IPR001173">
    <property type="entry name" value="Glyco_trans_2-like"/>
</dbReference>
<feature type="domain" description="Glycosyltransferase 2-like" evidence="8">
    <location>
        <begin position="89"/>
        <end position="254"/>
    </location>
</feature>
<protein>
    <submittedName>
        <fullName evidence="9">Glycosyltransferase family 2 protein</fullName>
    </submittedName>
</protein>
<keyword evidence="6 7" id="KW-0472">Membrane</keyword>
<dbReference type="EMBL" id="JAGVWC010000011">
    <property type="protein sequence ID" value="MBS3061993.1"/>
    <property type="molecule type" value="Genomic_DNA"/>
</dbReference>
<accession>A0A8T4L3T1</accession>
<dbReference type="InterPro" id="IPR029044">
    <property type="entry name" value="Nucleotide-diphossugar_trans"/>
</dbReference>
<dbReference type="GO" id="GO:0030213">
    <property type="term" value="P:hyaluronan biosynthetic process"/>
    <property type="evidence" value="ECO:0007669"/>
    <property type="project" value="TreeGrafter"/>
</dbReference>
<feature type="transmembrane region" description="Helical" evidence="7">
    <location>
        <begin position="364"/>
        <end position="381"/>
    </location>
</feature>
<evidence type="ECO:0000256" key="1">
    <source>
        <dbReference type="ARBA" id="ARBA00004236"/>
    </source>
</evidence>
<dbReference type="SUPFAM" id="SSF53448">
    <property type="entry name" value="Nucleotide-diphospho-sugar transferases"/>
    <property type="match status" value="1"/>
</dbReference>
<feature type="transmembrane region" description="Helical" evidence="7">
    <location>
        <begin position="43"/>
        <end position="63"/>
    </location>
</feature>
<evidence type="ECO:0000256" key="4">
    <source>
        <dbReference type="ARBA" id="ARBA00022676"/>
    </source>
</evidence>
<keyword evidence="5" id="KW-0808">Transferase</keyword>
<dbReference type="GO" id="GO:0005886">
    <property type="term" value="C:plasma membrane"/>
    <property type="evidence" value="ECO:0007669"/>
    <property type="project" value="UniProtKB-SubCell"/>
</dbReference>
<dbReference type="PANTHER" id="PTHR22913:SF12">
    <property type="entry name" value="MANNURONAN SYNTHASE"/>
    <property type="match status" value="1"/>
</dbReference>
<evidence type="ECO:0000256" key="5">
    <source>
        <dbReference type="ARBA" id="ARBA00022679"/>
    </source>
</evidence>
<evidence type="ECO:0000256" key="2">
    <source>
        <dbReference type="ARBA" id="ARBA00006782"/>
    </source>
</evidence>
<dbReference type="GO" id="GO:0050501">
    <property type="term" value="F:hyaluronan synthase activity"/>
    <property type="evidence" value="ECO:0007669"/>
    <property type="project" value="TreeGrafter"/>
</dbReference>
<name>A0A8T4L3T1_9ARCH</name>
<evidence type="ECO:0000256" key="7">
    <source>
        <dbReference type="SAM" id="Phobius"/>
    </source>
</evidence>
<evidence type="ECO:0000259" key="8">
    <source>
        <dbReference type="Pfam" id="PF00535"/>
    </source>
</evidence>
<dbReference type="Proteomes" id="UP000675968">
    <property type="component" value="Unassembled WGS sequence"/>
</dbReference>
<keyword evidence="4" id="KW-0328">Glycosyltransferase</keyword>
<dbReference type="Pfam" id="PF00535">
    <property type="entry name" value="Glycos_transf_2"/>
    <property type="match status" value="1"/>
</dbReference>
<evidence type="ECO:0000313" key="10">
    <source>
        <dbReference type="Proteomes" id="UP000675968"/>
    </source>
</evidence>
<dbReference type="CDD" id="cd06423">
    <property type="entry name" value="CESA_like"/>
    <property type="match status" value="1"/>
</dbReference>